<reference evidence="3" key="1">
    <citation type="submission" date="2017-02" db="UniProtKB">
        <authorList>
            <consortium name="WormBaseParasite"/>
        </authorList>
    </citation>
    <scope>IDENTIFICATION</scope>
</reference>
<evidence type="ECO:0000313" key="3">
    <source>
        <dbReference type="WBParaSite" id="NBR_0001636401-mRNA-1"/>
    </source>
</evidence>
<organism evidence="3">
    <name type="scientific">Nippostrongylus brasiliensis</name>
    <name type="common">Rat hookworm</name>
    <dbReference type="NCBI Taxonomy" id="27835"/>
    <lineage>
        <taxon>Eukaryota</taxon>
        <taxon>Metazoa</taxon>
        <taxon>Ecdysozoa</taxon>
        <taxon>Nematoda</taxon>
        <taxon>Chromadorea</taxon>
        <taxon>Rhabditida</taxon>
        <taxon>Rhabditina</taxon>
        <taxon>Rhabditomorpha</taxon>
        <taxon>Strongyloidea</taxon>
        <taxon>Heligmosomidae</taxon>
        <taxon>Nippostrongylus</taxon>
    </lineage>
</organism>
<dbReference type="WBParaSite" id="NBR_0001636401-mRNA-1">
    <property type="protein sequence ID" value="NBR_0001636401-mRNA-1"/>
    <property type="gene ID" value="NBR_0001636401"/>
</dbReference>
<evidence type="ECO:0000313" key="1">
    <source>
        <dbReference type="EMBL" id="VDL79960.1"/>
    </source>
</evidence>
<dbReference type="AlphaFoldDB" id="A0A0N4YHL9"/>
<dbReference type="Proteomes" id="UP000271162">
    <property type="component" value="Unassembled WGS sequence"/>
</dbReference>
<name>A0A0N4YHL9_NIPBR</name>
<proteinExistence type="predicted"/>
<gene>
    <name evidence="1" type="ORF">NBR_LOCUS16365</name>
</gene>
<sequence>MMSRFKSVPQVTEDVVVVEDDEIEYFSMKRRMEVDGCCREKASNEMGYVDDRPTTAFSSWWWWWWWLTSVGGASHIATVQGRPLKTTKNRRVNVRGEDEWREGPIPVTGKH</sequence>
<dbReference type="EMBL" id="UYSL01022161">
    <property type="protein sequence ID" value="VDL79960.1"/>
    <property type="molecule type" value="Genomic_DNA"/>
</dbReference>
<keyword evidence="2" id="KW-1185">Reference proteome</keyword>
<accession>A0A0N4YHL9</accession>
<evidence type="ECO:0000313" key="2">
    <source>
        <dbReference type="Proteomes" id="UP000271162"/>
    </source>
</evidence>
<reference evidence="1 2" key="2">
    <citation type="submission" date="2018-11" db="EMBL/GenBank/DDBJ databases">
        <authorList>
            <consortium name="Pathogen Informatics"/>
        </authorList>
    </citation>
    <scope>NUCLEOTIDE SEQUENCE [LARGE SCALE GENOMIC DNA]</scope>
</reference>
<protein>
    <submittedName>
        <fullName evidence="1 3">Uncharacterized protein</fullName>
    </submittedName>
</protein>